<accession>A0A1D2J9U2</accession>
<evidence type="ECO:0000256" key="1">
    <source>
        <dbReference type="SAM" id="MobiDB-lite"/>
    </source>
</evidence>
<sequence length="68" mass="7699">MYLEHGNVALLWSLTTKQNSLELLTSSLQSRRASSPKDMRDTVAGGFKPSIVQLSQLTRHRDSRQLRS</sequence>
<organism evidence="2 3">
    <name type="scientific">Paracoccidioides brasiliensis</name>
    <dbReference type="NCBI Taxonomy" id="121759"/>
    <lineage>
        <taxon>Eukaryota</taxon>
        <taxon>Fungi</taxon>
        <taxon>Dikarya</taxon>
        <taxon>Ascomycota</taxon>
        <taxon>Pezizomycotina</taxon>
        <taxon>Eurotiomycetes</taxon>
        <taxon>Eurotiomycetidae</taxon>
        <taxon>Onygenales</taxon>
        <taxon>Ajellomycetaceae</taxon>
        <taxon>Paracoccidioides</taxon>
    </lineage>
</organism>
<comment type="caution">
    <text evidence="2">The sequence shown here is derived from an EMBL/GenBank/DDBJ whole genome shotgun (WGS) entry which is preliminary data.</text>
</comment>
<evidence type="ECO:0000313" key="3">
    <source>
        <dbReference type="Proteomes" id="UP000242814"/>
    </source>
</evidence>
<evidence type="ECO:0000313" key="2">
    <source>
        <dbReference type="EMBL" id="ODH21880.1"/>
    </source>
</evidence>
<protein>
    <submittedName>
        <fullName evidence="2">Uncharacterized protein</fullName>
    </submittedName>
</protein>
<dbReference type="EMBL" id="LZYO01000256">
    <property type="protein sequence ID" value="ODH21880.1"/>
    <property type="molecule type" value="Genomic_DNA"/>
</dbReference>
<proteinExistence type="predicted"/>
<gene>
    <name evidence="2" type="ORF">ACO22_05601</name>
</gene>
<name>A0A1D2J9U2_PARBR</name>
<dbReference type="Proteomes" id="UP000242814">
    <property type="component" value="Unassembled WGS sequence"/>
</dbReference>
<feature type="region of interest" description="Disordered" evidence="1">
    <location>
        <begin position="28"/>
        <end position="47"/>
    </location>
</feature>
<dbReference type="AlphaFoldDB" id="A0A1D2J9U2"/>
<reference evidence="2 3" key="1">
    <citation type="submission" date="2016-06" db="EMBL/GenBank/DDBJ databases">
        <authorList>
            <person name="Kjaerup R.B."/>
            <person name="Dalgaard T.S."/>
            <person name="Juul-Madsen H.R."/>
        </authorList>
    </citation>
    <scope>NUCLEOTIDE SEQUENCE [LARGE SCALE GENOMIC DNA]</scope>
    <source>
        <strain evidence="2 3">Pb300</strain>
    </source>
</reference>
<dbReference type="VEuPathDB" id="FungiDB:PADG_11778"/>